<dbReference type="InterPro" id="IPR011993">
    <property type="entry name" value="PH-like_dom_sf"/>
</dbReference>
<dbReference type="InterPro" id="IPR042560">
    <property type="entry name" value="Exo84_C_2"/>
</dbReference>
<comment type="caution">
    <text evidence="11">The sequence shown here is derived from an EMBL/GenBank/DDBJ whole genome shotgun (WGS) entry which is preliminary data.</text>
</comment>
<evidence type="ECO:0000259" key="9">
    <source>
        <dbReference type="SMART" id="SM00233"/>
    </source>
</evidence>
<dbReference type="InterPro" id="IPR016159">
    <property type="entry name" value="Cullin_repeat-like_dom_sf"/>
</dbReference>
<dbReference type="GO" id="GO:0015031">
    <property type="term" value="P:protein transport"/>
    <property type="evidence" value="ECO:0007669"/>
    <property type="project" value="UniProtKB-KW"/>
</dbReference>
<dbReference type="AlphaFoldDB" id="A0A815KQP7"/>
<feature type="domain" description="PH" evidence="9">
    <location>
        <begin position="140"/>
        <end position="266"/>
    </location>
</feature>
<accession>A0A815KQP7</accession>
<keyword evidence="8" id="KW-0653">Protein transport</keyword>
<evidence type="ECO:0000313" key="11">
    <source>
        <dbReference type="EMBL" id="CAF1396453.1"/>
    </source>
</evidence>
<evidence type="ECO:0000256" key="5">
    <source>
        <dbReference type="ARBA" id="ARBA00017509"/>
    </source>
</evidence>
<dbReference type="GO" id="GO:0006887">
    <property type="term" value="P:exocytosis"/>
    <property type="evidence" value="ECO:0007669"/>
    <property type="project" value="UniProtKB-KW"/>
</dbReference>
<gene>
    <name evidence="10" type="ORF">EDS130_LOCUS9199</name>
    <name evidence="11" type="ORF">XAT740_LOCUS33895</name>
</gene>
<evidence type="ECO:0000256" key="6">
    <source>
        <dbReference type="ARBA" id="ARBA00022448"/>
    </source>
</evidence>
<dbReference type="GO" id="GO:0000145">
    <property type="term" value="C:exocyst"/>
    <property type="evidence" value="ECO:0007669"/>
    <property type="project" value="InterPro"/>
</dbReference>
<reference evidence="11" key="1">
    <citation type="submission" date="2021-02" db="EMBL/GenBank/DDBJ databases">
        <authorList>
            <person name="Nowell W R."/>
        </authorList>
    </citation>
    <scope>NUCLEOTIDE SEQUENCE</scope>
</reference>
<keyword evidence="7" id="KW-0268">Exocytosis</keyword>
<sequence length="693" mass="81322">MEYSDADPSFRARFVESKFDPNLFIQSIASQSIGSEELVNMKRRMYLISSEAKTDLKYNAFRNHTKFIETAKQVAALESEVYQLQSLLADEKQLLSTVKESLTIETKSDSSATLEADACQSLLRHCQSLDLVSANPDRRLIYSGKLLEVKFDSSTKVPSSSHTTQPCYGLLCTDCFVIAKSSNIRTATAYDVDQVIKLQRNSLNTNDNDAHKQYSSSSVQIINVKDDVLRNAFTIQYNTDTITMMCESAHIKKNWIELFESLFYTRTRRLSRIASFQTEQEQVFQEEFFAEDWITNTEENLTILLAERNLQQALKLILQARNYAKDFLSEHKQQSLPFVDDYIKNIQEKEQDLRRIVEKEILSMCEHGCSTNLLKHYYQRIEILKQLGYVPKACDLFFTIQFSLMKNTLKQTKIEELNVVFVENFANTFFTRLVDSYYEFVQIFKDQRSTFTKFAVWMSNEIEKLITILYNQQYIGTKNFTFSMRNIEILFTKAEEFSVKLIDVKFILEEQLEQILTQIIRSQKEFIIDSLRQRHRDEKWISVTFQTQDRLNQLFYEFHELGIDGNTFLEPFIIKEETSDVLQIDLAPSTLQFTKAYLTFARDLFKVHYMSINYTIVEALVELIKLHLKYYERTLKKTNDMNLKKFIMKNVEFSLNYLFRYVEELYTPKIGIAAKHLTKVYDKLNKLRNLAEA</sequence>
<dbReference type="GO" id="GO:0030426">
    <property type="term" value="C:growth cone"/>
    <property type="evidence" value="ECO:0007669"/>
    <property type="project" value="UniProtKB-SubCell"/>
</dbReference>
<keyword evidence="12" id="KW-1185">Reference proteome</keyword>
<organism evidence="11 12">
    <name type="scientific">Adineta ricciae</name>
    <name type="common">Rotifer</name>
    <dbReference type="NCBI Taxonomy" id="249248"/>
    <lineage>
        <taxon>Eukaryota</taxon>
        <taxon>Metazoa</taxon>
        <taxon>Spiralia</taxon>
        <taxon>Gnathifera</taxon>
        <taxon>Rotifera</taxon>
        <taxon>Eurotatoria</taxon>
        <taxon>Bdelloidea</taxon>
        <taxon>Adinetida</taxon>
        <taxon>Adinetidae</taxon>
        <taxon>Adineta</taxon>
    </lineage>
</organism>
<dbReference type="Proteomes" id="UP000663852">
    <property type="component" value="Unassembled WGS sequence"/>
</dbReference>
<evidence type="ECO:0000313" key="10">
    <source>
        <dbReference type="EMBL" id="CAF0889337.1"/>
    </source>
</evidence>
<dbReference type="Gene3D" id="2.30.29.30">
    <property type="entry name" value="Pleckstrin-homology domain (PH domain)/Phosphotyrosine-binding domain (PTB)"/>
    <property type="match status" value="1"/>
</dbReference>
<dbReference type="SUPFAM" id="SSF50729">
    <property type="entry name" value="PH domain-like"/>
    <property type="match status" value="1"/>
</dbReference>
<comment type="subcellular location">
    <subcellularLocation>
        <location evidence="3">Cell projection</location>
        <location evidence="3">Growth cone</location>
    </subcellularLocation>
    <subcellularLocation>
        <location evidence="2">Cytoplasm</location>
        <location evidence="2">Perinuclear region</location>
    </subcellularLocation>
</comment>
<dbReference type="OrthoDB" id="642193at2759"/>
<dbReference type="EMBL" id="CAJNOR010003272">
    <property type="protein sequence ID" value="CAF1396453.1"/>
    <property type="molecule type" value="Genomic_DNA"/>
</dbReference>
<evidence type="ECO:0000256" key="1">
    <source>
        <dbReference type="ARBA" id="ARBA00002660"/>
    </source>
</evidence>
<dbReference type="SUPFAM" id="SSF74788">
    <property type="entry name" value="Cullin repeat-like"/>
    <property type="match status" value="1"/>
</dbReference>
<evidence type="ECO:0000256" key="3">
    <source>
        <dbReference type="ARBA" id="ARBA00004624"/>
    </source>
</evidence>
<dbReference type="InterPro" id="IPR001849">
    <property type="entry name" value="PH_domain"/>
</dbReference>
<evidence type="ECO:0000256" key="8">
    <source>
        <dbReference type="ARBA" id="ARBA00022927"/>
    </source>
</evidence>
<dbReference type="InterPro" id="IPR033961">
    <property type="entry name" value="Exo84"/>
</dbReference>
<dbReference type="Gene3D" id="1.20.58.1220">
    <property type="entry name" value="Exo84p, C-terminal helical domain"/>
    <property type="match status" value="1"/>
</dbReference>
<dbReference type="GO" id="GO:0048471">
    <property type="term" value="C:perinuclear region of cytoplasm"/>
    <property type="evidence" value="ECO:0007669"/>
    <property type="project" value="UniProtKB-SubCell"/>
</dbReference>
<dbReference type="PANTHER" id="PTHR21426:SF12">
    <property type="entry name" value="EXOCYST COMPLEX COMPONENT 8"/>
    <property type="match status" value="1"/>
</dbReference>
<dbReference type="Pfam" id="PF08700">
    <property type="entry name" value="VPS51_Exo84_N"/>
    <property type="match status" value="1"/>
</dbReference>
<evidence type="ECO:0000313" key="12">
    <source>
        <dbReference type="Proteomes" id="UP000663828"/>
    </source>
</evidence>
<protein>
    <recommendedName>
        <fullName evidence="5">Exocyst complex component 8</fullName>
    </recommendedName>
</protein>
<dbReference type="SMART" id="SM00233">
    <property type="entry name" value="PH"/>
    <property type="match status" value="1"/>
</dbReference>
<dbReference type="PANTHER" id="PTHR21426">
    <property type="entry name" value="EXOCYST COMPLEX COMPONENT 8"/>
    <property type="match status" value="1"/>
</dbReference>
<evidence type="ECO:0000256" key="2">
    <source>
        <dbReference type="ARBA" id="ARBA00004556"/>
    </source>
</evidence>
<name>A0A815KQP7_ADIRI</name>
<comment type="function">
    <text evidence="1">Component of the exocyst complex involved in the docking of exocytic vesicles with fusion sites on the plasma membrane.</text>
</comment>
<evidence type="ECO:0000256" key="4">
    <source>
        <dbReference type="ARBA" id="ARBA00007210"/>
    </source>
</evidence>
<dbReference type="InterPro" id="IPR032403">
    <property type="entry name" value="Exo84_C"/>
</dbReference>
<comment type="similarity">
    <text evidence="4">Belongs to the EXO84 family.</text>
</comment>
<keyword evidence="6" id="KW-0813">Transport</keyword>
<dbReference type="Pfam" id="PF16528">
    <property type="entry name" value="Exo84_C"/>
    <property type="match status" value="1"/>
</dbReference>
<dbReference type="Proteomes" id="UP000663828">
    <property type="component" value="Unassembled WGS sequence"/>
</dbReference>
<evidence type="ECO:0000256" key="7">
    <source>
        <dbReference type="ARBA" id="ARBA00022483"/>
    </source>
</evidence>
<proteinExistence type="inferred from homology"/>
<dbReference type="GO" id="GO:0006893">
    <property type="term" value="P:Golgi to plasma membrane transport"/>
    <property type="evidence" value="ECO:0007669"/>
    <property type="project" value="TreeGrafter"/>
</dbReference>
<dbReference type="EMBL" id="CAJNOJ010000030">
    <property type="protein sequence ID" value="CAF0889337.1"/>
    <property type="molecule type" value="Genomic_DNA"/>
</dbReference>